<dbReference type="AlphaFoldDB" id="A0A494VV62"/>
<proteinExistence type="predicted"/>
<protein>
    <submittedName>
        <fullName evidence="2">DUF1275 domain-containing protein</fullName>
    </submittedName>
</protein>
<dbReference type="Proteomes" id="UP000270046">
    <property type="component" value="Chromosome"/>
</dbReference>
<keyword evidence="1" id="KW-0812">Transmembrane</keyword>
<feature type="transmembrane region" description="Helical" evidence="1">
    <location>
        <begin position="205"/>
        <end position="222"/>
    </location>
</feature>
<dbReference type="InterPro" id="IPR010699">
    <property type="entry name" value="DUF1275"/>
</dbReference>
<dbReference type="OrthoDB" id="5125627at2"/>
<accession>A0A494VV62</accession>
<organism evidence="2 3">
    <name type="scientific">Mucilaginibacter celer</name>
    <dbReference type="NCBI Taxonomy" id="2305508"/>
    <lineage>
        <taxon>Bacteria</taxon>
        <taxon>Pseudomonadati</taxon>
        <taxon>Bacteroidota</taxon>
        <taxon>Sphingobacteriia</taxon>
        <taxon>Sphingobacteriales</taxon>
        <taxon>Sphingobacteriaceae</taxon>
        <taxon>Mucilaginibacter</taxon>
    </lineage>
</organism>
<dbReference type="RefSeq" id="WP_119406234.1">
    <property type="nucleotide sequence ID" value="NZ_CP032869.1"/>
</dbReference>
<sequence length="238" mass="25388">MSQVFNTNYGSLCLSFAGGFCDAVTFVMVTEMFSVHVTGNFIEFSGSLILGADNEAWSKLLVFPVFVIAVMIGGAMLAVGTKPFKVLITEAVILAFCALLSFLGWFYHYQTPRQNYLLALCIVFAMGLQNAFGKVFSKNLYGATTVMTGNVAQLSLDLVHCLFLKPGDSEHLKSLKQNLITVSGFLSGALAGTLGAKIFGIGAVVVPSVMLFGFSLTGMVNASKARSGNEMQVMPDGV</sequence>
<keyword evidence="1" id="KW-1133">Transmembrane helix</keyword>
<feature type="transmembrane region" description="Helical" evidence="1">
    <location>
        <begin position="12"/>
        <end position="36"/>
    </location>
</feature>
<keyword evidence="3" id="KW-1185">Reference proteome</keyword>
<feature type="transmembrane region" description="Helical" evidence="1">
    <location>
        <begin position="56"/>
        <end position="79"/>
    </location>
</feature>
<evidence type="ECO:0000256" key="1">
    <source>
        <dbReference type="SAM" id="Phobius"/>
    </source>
</evidence>
<dbReference type="EMBL" id="CP032869">
    <property type="protein sequence ID" value="AYL97951.1"/>
    <property type="molecule type" value="Genomic_DNA"/>
</dbReference>
<feature type="transmembrane region" description="Helical" evidence="1">
    <location>
        <begin position="114"/>
        <end position="132"/>
    </location>
</feature>
<dbReference type="PANTHER" id="PTHR37314:SF5">
    <property type="entry name" value="SLR0142 PROTEIN"/>
    <property type="match status" value="1"/>
</dbReference>
<keyword evidence="1" id="KW-0472">Membrane</keyword>
<evidence type="ECO:0000313" key="3">
    <source>
        <dbReference type="Proteomes" id="UP000270046"/>
    </source>
</evidence>
<gene>
    <name evidence="2" type="ORF">HYN43_022830</name>
</gene>
<dbReference type="Pfam" id="PF06912">
    <property type="entry name" value="DUF1275"/>
    <property type="match status" value="1"/>
</dbReference>
<dbReference type="PANTHER" id="PTHR37314">
    <property type="entry name" value="SLR0142 PROTEIN"/>
    <property type="match status" value="1"/>
</dbReference>
<name>A0A494VV62_9SPHI</name>
<dbReference type="KEGG" id="muh:HYN43_022830"/>
<evidence type="ECO:0000313" key="2">
    <source>
        <dbReference type="EMBL" id="AYL97951.1"/>
    </source>
</evidence>
<reference evidence="2 3" key="1">
    <citation type="submission" date="2018-10" db="EMBL/GenBank/DDBJ databases">
        <title>Genome sequencing of Mucilaginibacter sp. HYN0043.</title>
        <authorList>
            <person name="Kim M."/>
            <person name="Yi H."/>
        </authorList>
    </citation>
    <scope>NUCLEOTIDE SEQUENCE [LARGE SCALE GENOMIC DNA]</scope>
    <source>
        <strain evidence="2 3">HYN0043</strain>
    </source>
</reference>
<feature type="transmembrane region" description="Helical" evidence="1">
    <location>
        <begin position="86"/>
        <end position="108"/>
    </location>
</feature>